<dbReference type="SUPFAM" id="SSF143011">
    <property type="entry name" value="RelE-like"/>
    <property type="match status" value="1"/>
</dbReference>
<proteinExistence type="inferred from homology"/>
<dbReference type="PANTHER" id="PTHR33755:SF5">
    <property type="entry name" value="TYPE II TOXIN-ANTITOXIN SYSTEM RELE_PARE FAMILY TOXIN"/>
    <property type="match status" value="1"/>
</dbReference>
<dbReference type="KEGG" id="sinu:IMZ28_05690"/>
<gene>
    <name evidence="3" type="ORF">IMZ28_05690</name>
</gene>
<dbReference type="InterPro" id="IPR051803">
    <property type="entry name" value="TA_system_RelE-like_toxin"/>
</dbReference>
<keyword evidence="4" id="KW-1185">Reference proteome</keyword>
<organism evidence="3 4">
    <name type="scientific">Sulfurovum indicum</name>
    <dbReference type="NCBI Taxonomy" id="2779528"/>
    <lineage>
        <taxon>Bacteria</taxon>
        <taxon>Pseudomonadati</taxon>
        <taxon>Campylobacterota</taxon>
        <taxon>Epsilonproteobacteria</taxon>
        <taxon>Campylobacterales</taxon>
        <taxon>Sulfurovaceae</taxon>
        <taxon>Sulfurovum</taxon>
    </lineage>
</organism>
<dbReference type="Pfam" id="PF05016">
    <property type="entry name" value="ParE_toxin"/>
    <property type="match status" value="1"/>
</dbReference>
<dbReference type="Proteomes" id="UP000595074">
    <property type="component" value="Chromosome"/>
</dbReference>
<dbReference type="Gene3D" id="3.30.2310.20">
    <property type="entry name" value="RelE-like"/>
    <property type="match status" value="1"/>
</dbReference>
<accession>A0A7M1S2I8</accession>
<name>A0A7M1S2I8_9BACT</name>
<dbReference type="PANTHER" id="PTHR33755">
    <property type="entry name" value="TOXIN PARE1-RELATED"/>
    <property type="match status" value="1"/>
</dbReference>
<sequence>MSKTYKIQWTSNAKEDLLNIVDYIKKDNKNAARKVYGQIREKAQSSNLFPLQGRIVPELQKEGITIYRELIVQPWRIMYKIENDTVYIMAIFDSRQNVEELLLQKLLKGHILTNQSNS</sequence>
<dbReference type="AlphaFoldDB" id="A0A7M1S2I8"/>
<keyword evidence="2" id="KW-1277">Toxin-antitoxin system</keyword>
<protein>
    <submittedName>
        <fullName evidence="3">Type II toxin-antitoxin system RelE/ParE family toxin</fullName>
    </submittedName>
</protein>
<evidence type="ECO:0000313" key="4">
    <source>
        <dbReference type="Proteomes" id="UP000595074"/>
    </source>
</evidence>
<evidence type="ECO:0000313" key="3">
    <source>
        <dbReference type="EMBL" id="QOR60959.1"/>
    </source>
</evidence>
<dbReference type="InterPro" id="IPR007712">
    <property type="entry name" value="RelE/ParE_toxin"/>
</dbReference>
<dbReference type="EMBL" id="CP063164">
    <property type="protein sequence ID" value="QOR60959.1"/>
    <property type="molecule type" value="Genomic_DNA"/>
</dbReference>
<reference evidence="3 4" key="1">
    <citation type="submission" date="2020-10" db="EMBL/GenBank/DDBJ databases">
        <title>The genome of sulfurovum sp.</title>
        <authorList>
            <person name="Xie S."/>
            <person name="Shao Z."/>
            <person name="Jiang L."/>
        </authorList>
    </citation>
    <scope>NUCLEOTIDE SEQUENCE [LARGE SCALE GENOMIC DNA]</scope>
    <source>
        <strain evidence="3 4">ST-419</strain>
    </source>
</reference>
<evidence type="ECO:0000256" key="2">
    <source>
        <dbReference type="ARBA" id="ARBA00022649"/>
    </source>
</evidence>
<dbReference type="NCBIfam" id="TIGR02385">
    <property type="entry name" value="RelE_StbE"/>
    <property type="match status" value="1"/>
</dbReference>
<dbReference type="RefSeq" id="WP_197547630.1">
    <property type="nucleotide sequence ID" value="NZ_CP063164.1"/>
</dbReference>
<dbReference type="InterPro" id="IPR035093">
    <property type="entry name" value="RelE/ParE_toxin_dom_sf"/>
</dbReference>
<comment type="similarity">
    <text evidence="1">Belongs to the RelE toxin family.</text>
</comment>
<evidence type="ECO:0000256" key="1">
    <source>
        <dbReference type="ARBA" id="ARBA00006226"/>
    </source>
</evidence>